<dbReference type="GO" id="GO:0004553">
    <property type="term" value="F:hydrolase activity, hydrolyzing O-glycosyl compounds"/>
    <property type="evidence" value="ECO:0007669"/>
    <property type="project" value="InterPro"/>
</dbReference>
<dbReference type="InterPro" id="IPR023296">
    <property type="entry name" value="Glyco_hydro_beta-prop_sf"/>
</dbReference>
<dbReference type="Pfam" id="PF04616">
    <property type="entry name" value="Glyco_hydro_43"/>
    <property type="match status" value="1"/>
</dbReference>
<dbReference type="SUPFAM" id="SSF75005">
    <property type="entry name" value="Arabinanase/levansucrase/invertase"/>
    <property type="match status" value="1"/>
</dbReference>
<evidence type="ECO:0000256" key="1">
    <source>
        <dbReference type="ARBA" id="ARBA00009865"/>
    </source>
</evidence>
<keyword evidence="8" id="KW-0732">Signal</keyword>
<dbReference type="PANTHER" id="PTHR42812:SF12">
    <property type="entry name" value="BETA-XYLOSIDASE-RELATED"/>
    <property type="match status" value="1"/>
</dbReference>
<sequence length="566" mass="61959">MKRYVLALAACLAAAPLWAGDALFSEVSYTGDDGGPAVAASQFRNPVLAGFYPDPSAIRVGEDFYLVTSTFGYFPGLPIFHSKDLVSWRQIGNAIHRPGQIDYGQNEQITRGLFAATISHHDGTFYVANTCFYCDRGNFIVTAKDPAGPWSDPIWLGFSGIDPSLFFDDDGRAWIVNNDIPEGEMRYDGHRAIWLQQYDVTAGKMVGPRTVLVDGGADPASKPEHIEGPHLFKHDGWYFLTAAEGGTGDMHAQMVWRSRQVTGPYEPFPGNPTLTQRDLDPQRPEPVTSTGHAQFVKLEDGTWWAVFLAVRPYHGDQYKTQLGRETFLLPVTWKDGWPVILPRGERVPMVLERPALPRGEQPLATSGRIEWVERFSGPALPPQWVTIHPPQTAWFRTGAGGLSITPSTVPLGTQGIGGPIQPAYVAHRLQHHQATLTATLARWDPAAGELAGLALIQNENYHYIVAVERDDQGPAVSLYRRAGKDTDAVGQRLARVALASTDKPVSLRFELKAPGLDALYAVDGGDWQPVAKGLDSSLLSIQTAGGFIGNTFGLYAYRRQDASAAK</sequence>
<feature type="signal peptide" evidence="8">
    <location>
        <begin position="1"/>
        <end position="19"/>
    </location>
</feature>
<reference evidence="10 11" key="1">
    <citation type="submission" date="2017-09" db="EMBL/GenBank/DDBJ databases">
        <authorList>
            <person name="Ehlers B."/>
            <person name="Leendertz F.H."/>
        </authorList>
    </citation>
    <scope>NUCLEOTIDE SEQUENCE [LARGE SCALE GENOMIC DNA]</scope>
    <source>
        <strain evidence="10 11">CGMCC 1.10978</strain>
    </source>
</reference>
<dbReference type="InterPro" id="IPR006710">
    <property type="entry name" value="Glyco_hydro_43"/>
</dbReference>
<dbReference type="AlphaFoldDB" id="A0A286CYS1"/>
<keyword evidence="2 6" id="KW-0378">Hydrolase</keyword>
<feature type="domain" description="Beta-xylosidase C-terminal Concanavalin A-like" evidence="9">
    <location>
        <begin position="374"/>
        <end position="561"/>
    </location>
</feature>
<name>A0A286CYS1_9GAMM</name>
<evidence type="ECO:0000256" key="6">
    <source>
        <dbReference type="RuleBase" id="RU361187"/>
    </source>
</evidence>
<evidence type="ECO:0000256" key="5">
    <source>
        <dbReference type="PIRSR" id="PIRSR606710-2"/>
    </source>
</evidence>
<dbReference type="Proteomes" id="UP000219374">
    <property type="component" value="Unassembled WGS sequence"/>
</dbReference>
<accession>A0A286CYS1</accession>
<evidence type="ECO:0000256" key="2">
    <source>
        <dbReference type="ARBA" id="ARBA00022801"/>
    </source>
</evidence>
<protein>
    <submittedName>
        <fullName evidence="10">Alpha-N-arabinofuranosidase</fullName>
    </submittedName>
</protein>
<dbReference type="OrthoDB" id="9801455at2"/>
<evidence type="ECO:0000259" key="9">
    <source>
        <dbReference type="Pfam" id="PF17851"/>
    </source>
</evidence>
<dbReference type="Pfam" id="PF17851">
    <property type="entry name" value="GH43_C2"/>
    <property type="match status" value="1"/>
</dbReference>
<dbReference type="RefSeq" id="WP_097120447.1">
    <property type="nucleotide sequence ID" value="NZ_OCND01000001.1"/>
</dbReference>
<keyword evidence="11" id="KW-1185">Reference proteome</keyword>
<keyword evidence="3 6" id="KW-0326">Glycosidase</keyword>
<dbReference type="EMBL" id="OCND01000001">
    <property type="protein sequence ID" value="SOD51553.1"/>
    <property type="molecule type" value="Genomic_DNA"/>
</dbReference>
<feature type="chain" id="PRO_5012628725" evidence="8">
    <location>
        <begin position="20"/>
        <end position="566"/>
    </location>
</feature>
<comment type="similarity">
    <text evidence="1 6">Belongs to the glycosyl hydrolase 43 family.</text>
</comment>
<proteinExistence type="inferred from homology"/>
<dbReference type="Gene3D" id="2.60.120.200">
    <property type="match status" value="1"/>
</dbReference>
<dbReference type="InterPro" id="IPR051795">
    <property type="entry name" value="Glycosyl_Hydrlase_43"/>
</dbReference>
<feature type="site" description="Important for catalytic activity, responsible for pKa modulation of the active site Glu and correct orientation of both the proton donor and substrate" evidence="5">
    <location>
        <position position="162"/>
    </location>
</feature>
<feature type="region of interest" description="Disordered" evidence="7">
    <location>
        <begin position="265"/>
        <end position="288"/>
    </location>
</feature>
<dbReference type="InterPro" id="IPR013320">
    <property type="entry name" value="ConA-like_dom_sf"/>
</dbReference>
<dbReference type="CDD" id="cd18617">
    <property type="entry name" value="GH43_XynB-like"/>
    <property type="match status" value="1"/>
</dbReference>
<dbReference type="GO" id="GO:0005975">
    <property type="term" value="P:carbohydrate metabolic process"/>
    <property type="evidence" value="ECO:0007669"/>
    <property type="project" value="InterPro"/>
</dbReference>
<dbReference type="Gene3D" id="2.115.10.20">
    <property type="entry name" value="Glycosyl hydrolase domain, family 43"/>
    <property type="match status" value="1"/>
</dbReference>
<evidence type="ECO:0000256" key="4">
    <source>
        <dbReference type="PIRSR" id="PIRSR606710-1"/>
    </source>
</evidence>
<feature type="active site" description="Proton donor" evidence="4">
    <location>
        <position position="227"/>
    </location>
</feature>
<feature type="active site" description="Proton acceptor" evidence="4">
    <location>
        <position position="54"/>
    </location>
</feature>
<organism evidence="10 11">
    <name type="scientific">Pseudoxanthomonas wuyuanensis</name>
    <dbReference type="NCBI Taxonomy" id="1073196"/>
    <lineage>
        <taxon>Bacteria</taxon>
        <taxon>Pseudomonadati</taxon>
        <taxon>Pseudomonadota</taxon>
        <taxon>Gammaproteobacteria</taxon>
        <taxon>Lysobacterales</taxon>
        <taxon>Lysobacteraceae</taxon>
        <taxon>Pseudoxanthomonas</taxon>
    </lineage>
</organism>
<gene>
    <name evidence="10" type="ORF">SAMN06296416_101687</name>
</gene>
<evidence type="ECO:0000256" key="7">
    <source>
        <dbReference type="SAM" id="MobiDB-lite"/>
    </source>
</evidence>
<dbReference type="PANTHER" id="PTHR42812">
    <property type="entry name" value="BETA-XYLOSIDASE"/>
    <property type="match status" value="1"/>
</dbReference>
<dbReference type="SUPFAM" id="SSF49899">
    <property type="entry name" value="Concanavalin A-like lectins/glucanases"/>
    <property type="match status" value="1"/>
</dbReference>
<evidence type="ECO:0000313" key="11">
    <source>
        <dbReference type="Proteomes" id="UP000219374"/>
    </source>
</evidence>
<dbReference type="InterPro" id="IPR041542">
    <property type="entry name" value="GH43_C2"/>
</dbReference>
<evidence type="ECO:0000256" key="3">
    <source>
        <dbReference type="ARBA" id="ARBA00023295"/>
    </source>
</evidence>
<evidence type="ECO:0000313" key="10">
    <source>
        <dbReference type="EMBL" id="SOD51553.1"/>
    </source>
</evidence>
<evidence type="ECO:0000256" key="8">
    <source>
        <dbReference type="SAM" id="SignalP"/>
    </source>
</evidence>